<feature type="region of interest" description="Disordered" evidence="1">
    <location>
        <begin position="61"/>
        <end position="157"/>
    </location>
</feature>
<evidence type="ECO:0000313" key="3">
    <source>
        <dbReference type="Proteomes" id="UP000886523"/>
    </source>
</evidence>
<dbReference type="AlphaFoldDB" id="A0A9P6B9T6"/>
<dbReference type="Proteomes" id="UP000886523">
    <property type="component" value="Unassembled WGS sequence"/>
</dbReference>
<dbReference type="OrthoDB" id="2563191at2759"/>
<reference evidence="2" key="1">
    <citation type="journal article" date="2020" name="Nat. Commun.">
        <title>Large-scale genome sequencing of mycorrhizal fungi provides insights into the early evolution of symbiotic traits.</title>
        <authorList>
            <person name="Miyauchi S."/>
            <person name="Kiss E."/>
            <person name="Kuo A."/>
            <person name="Drula E."/>
            <person name="Kohler A."/>
            <person name="Sanchez-Garcia M."/>
            <person name="Morin E."/>
            <person name="Andreopoulos B."/>
            <person name="Barry K.W."/>
            <person name="Bonito G."/>
            <person name="Buee M."/>
            <person name="Carver A."/>
            <person name="Chen C."/>
            <person name="Cichocki N."/>
            <person name="Clum A."/>
            <person name="Culley D."/>
            <person name="Crous P.W."/>
            <person name="Fauchery L."/>
            <person name="Girlanda M."/>
            <person name="Hayes R.D."/>
            <person name="Keri Z."/>
            <person name="LaButti K."/>
            <person name="Lipzen A."/>
            <person name="Lombard V."/>
            <person name="Magnuson J."/>
            <person name="Maillard F."/>
            <person name="Murat C."/>
            <person name="Nolan M."/>
            <person name="Ohm R.A."/>
            <person name="Pangilinan J."/>
            <person name="Pereira M.F."/>
            <person name="Perotto S."/>
            <person name="Peter M."/>
            <person name="Pfister S."/>
            <person name="Riley R."/>
            <person name="Sitrit Y."/>
            <person name="Stielow J.B."/>
            <person name="Szollosi G."/>
            <person name="Zifcakova L."/>
            <person name="Stursova M."/>
            <person name="Spatafora J.W."/>
            <person name="Tedersoo L."/>
            <person name="Vaario L.M."/>
            <person name="Yamada A."/>
            <person name="Yan M."/>
            <person name="Wang P."/>
            <person name="Xu J."/>
            <person name="Bruns T."/>
            <person name="Baldrian P."/>
            <person name="Vilgalys R."/>
            <person name="Dunand C."/>
            <person name="Henrissat B."/>
            <person name="Grigoriev I.V."/>
            <person name="Hibbett D."/>
            <person name="Nagy L.G."/>
            <person name="Martin F.M."/>
        </authorList>
    </citation>
    <scope>NUCLEOTIDE SEQUENCE</scope>
    <source>
        <strain evidence="2">UP504</strain>
    </source>
</reference>
<proteinExistence type="predicted"/>
<sequence length="157" mass="17543">MHRISQFHSFILVMVLPRISRWKHKPADLAHSLPVSIGMAMPRNKNSSLTGFALEPKTSLADRKGVLVPPLPRTNSGRRDDAATDESTITATTRTPAATAYYHASKSISSQSKDPGESLTVPEEEDDEDEDRRRNAYRILQRQSDVPDETMWRSLAG</sequence>
<dbReference type="EMBL" id="MU128917">
    <property type="protein sequence ID" value="KAF9519555.1"/>
    <property type="molecule type" value="Genomic_DNA"/>
</dbReference>
<feature type="compositionally biased region" description="Low complexity" evidence="1">
    <location>
        <begin position="88"/>
        <end position="100"/>
    </location>
</feature>
<name>A0A9P6B9T6_9AGAM</name>
<keyword evidence="3" id="KW-1185">Reference proteome</keyword>
<evidence type="ECO:0000256" key="1">
    <source>
        <dbReference type="SAM" id="MobiDB-lite"/>
    </source>
</evidence>
<protein>
    <submittedName>
        <fullName evidence="2">Uncharacterized protein</fullName>
    </submittedName>
</protein>
<gene>
    <name evidence="2" type="ORF">BS47DRAFT_1337004</name>
</gene>
<evidence type="ECO:0000313" key="2">
    <source>
        <dbReference type="EMBL" id="KAF9519555.1"/>
    </source>
</evidence>
<organism evidence="2 3">
    <name type="scientific">Hydnum rufescens UP504</name>
    <dbReference type="NCBI Taxonomy" id="1448309"/>
    <lineage>
        <taxon>Eukaryota</taxon>
        <taxon>Fungi</taxon>
        <taxon>Dikarya</taxon>
        <taxon>Basidiomycota</taxon>
        <taxon>Agaricomycotina</taxon>
        <taxon>Agaricomycetes</taxon>
        <taxon>Cantharellales</taxon>
        <taxon>Hydnaceae</taxon>
        <taxon>Hydnum</taxon>
    </lineage>
</organism>
<comment type="caution">
    <text evidence="2">The sequence shown here is derived from an EMBL/GenBank/DDBJ whole genome shotgun (WGS) entry which is preliminary data.</text>
</comment>
<accession>A0A9P6B9T6</accession>